<dbReference type="OrthoDB" id="1938591at2759"/>
<evidence type="ECO:0000256" key="1">
    <source>
        <dbReference type="SAM" id="MobiDB-lite"/>
    </source>
</evidence>
<dbReference type="Proteomes" id="UP000310158">
    <property type="component" value="Unassembled WGS sequence"/>
</dbReference>
<proteinExistence type="predicted"/>
<feature type="compositionally biased region" description="Polar residues" evidence="1">
    <location>
        <begin position="262"/>
        <end position="275"/>
    </location>
</feature>
<feature type="compositionally biased region" description="Polar residues" evidence="1">
    <location>
        <begin position="496"/>
        <end position="522"/>
    </location>
</feature>
<feature type="compositionally biased region" description="Low complexity" evidence="1">
    <location>
        <begin position="1138"/>
        <end position="1150"/>
    </location>
</feature>
<feature type="compositionally biased region" description="Low complexity" evidence="1">
    <location>
        <begin position="1063"/>
        <end position="1080"/>
    </location>
</feature>
<name>A0A4S4LRL1_9AGAM</name>
<feature type="compositionally biased region" description="Polar residues" evidence="1">
    <location>
        <begin position="456"/>
        <end position="481"/>
    </location>
</feature>
<evidence type="ECO:0000313" key="3">
    <source>
        <dbReference type="Proteomes" id="UP000310158"/>
    </source>
</evidence>
<feature type="compositionally biased region" description="Low complexity" evidence="1">
    <location>
        <begin position="277"/>
        <end position="290"/>
    </location>
</feature>
<feature type="compositionally biased region" description="Low complexity" evidence="1">
    <location>
        <begin position="768"/>
        <end position="783"/>
    </location>
</feature>
<feature type="region of interest" description="Disordered" evidence="1">
    <location>
        <begin position="437"/>
        <end position="550"/>
    </location>
</feature>
<feature type="region of interest" description="Disordered" evidence="1">
    <location>
        <begin position="739"/>
        <end position="783"/>
    </location>
</feature>
<feature type="compositionally biased region" description="Polar residues" evidence="1">
    <location>
        <begin position="296"/>
        <end position="316"/>
    </location>
</feature>
<feature type="region of interest" description="Disordered" evidence="1">
    <location>
        <begin position="262"/>
        <end position="316"/>
    </location>
</feature>
<dbReference type="EMBL" id="SGPL01000289">
    <property type="protein sequence ID" value="THH14278.1"/>
    <property type="molecule type" value="Genomic_DNA"/>
</dbReference>
<feature type="compositionally biased region" description="Low complexity" evidence="1">
    <location>
        <begin position="1282"/>
        <end position="1313"/>
    </location>
</feature>
<organism evidence="2 3">
    <name type="scientific">Bondarzewia mesenterica</name>
    <dbReference type="NCBI Taxonomy" id="1095465"/>
    <lineage>
        <taxon>Eukaryota</taxon>
        <taxon>Fungi</taxon>
        <taxon>Dikarya</taxon>
        <taxon>Basidiomycota</taxon>
        <taxon>Agaricomycotina</taxon>
        <taxon>Agaricomycetes</taxon>
        <taxon>Russulales</taxon>
        <taxon>Bondarzewiaceae</taxon>
        <taxon>Bondarzewia</taxon>
    </lineage>
</organism>
<sequence>MADRLPNNYGMFPPGFNAGINPQQAQAQQQVDAQATIGGLTNPEHGRMWHQMQQQYRNTNGADMMNNTGLSQQPVRSLSPFYFFPLFFPSRRHRLVKYKLSSPHHPDHLIRILPRVLFQYESPFSFCPFQSHRTPSAIARRAQAYQNLARMNAQQMGQQQQALQQPFNLTSAGLQPNPSQTFHDPSHNQQLPPNFSGGVVHTGGMQQLQSAFNPARNANPQGGASNNLMQALQGNPATMSRQIELMGLAHNQQQQNNSTNALAARMGQQSHQPQHNMGAPQGQLPQQQAMFPMSGPQGSHASPVPSTSQIGPNGALQQPASQAVRPMDQNSLIASYRALGRNIQQNHAQTLAIRANAATLPPGEAAARIQDLQKKMENETALLRRIQTMIMPPQRKREGPVVFPLESGQPLPPQHLQNGLINPAWLLAKGYTPDMFTASNKPVEPPAQSMLPMQPSPSMRHQPSNMQQQGANTPRSIPTPNQQQMMAAASPSQPPGLSQVSPNMRQGTPSRGALQQQVPSGTPQQVPQSLPPQPSVQSQPHPSLPPHLPAPIQEARFEGVLVPLCEAESHSSSMLRCLDRVDMNISQKNDLWPAIGSRLGWTSFPGNESQPSKSSPAVAQHLQQVYKQYLAGFDHFYISAWNDARRRATNQQSPNGQQLPPQQSQAPPQPSTDQNQQAMAHDPSDPSRGRSAQNSLFMNMVTQYYNVSEADMRSQALPERFIEFVVTHRDQLRRSVESQQAFRSGLAKNLHSGAGGGMPPGPQSLPGQASQLQFQQQQQQQQQHLLGMNGNMQFFTGQQPSSRPGTTQPTMAGMSGVSGMSMGMGGMPGSQMPMGMNGMNVPPQMTGAEFQQHQQRAMRPPPRLPTEEDLQNAMKYIESYAEGWKKSRDLDNFPAQHIPKEGLFIYNQALDKLIQAVKDLEPNLPMYHAVVKNEQAIHKLLVICITAQYQRQQCSKANPRFIFDLNMLRSMLVQVQNAHQGFGQALSAVGAGAQPGGGGRPPPPSAPQQQLQPHPPQPIPPPASAPARQVPISQPANRRKPQQAQALVSDAAASTPTPPPASTPTAQAATPSMPTASPQTPKSPKNKTSAKPKPTARRRASKATAPTPTESAPPAAVAAATPSEPKTGSKRAREEETPTGAGNAAPAAAPSPKRVKPEPEEQIIDVQQKRQEAAEAAMKTDEDATLYLEQIEELMKMVTSVEGSQSSLSSNVSAALDAILQSYPTPADSVASSSTASSTTFAGNTSTPLSPPSAHLPATDPLIEFLDFSGYDAGTPDLVPTSSANPSPESGSEAEAAGHAAVSSVGGVTSSPAMTSAKANADMESSDSDPLRLSIWSEIDGGEAAYYQSTGWKWDGPMATMDQPWAISTS</sequence>
<keyword evidence="3" id="KW-1185">Reference proteome</keyword>
<feature type="compositionally biased region" description="Low complexity" evidence="1">
    <location>
        <begin position="1102"/>
        <end position="1126"/>
    </location>
</feature>
<feature type="compositionally biased region" description="Pro residues" evidence="1">
    <location>
        <begin position="1013"/>
        <end position="1024"/>
    </location>
</feature>
<feature type="region of interest" description="Disordered" evidence="1">
    <location>
        <begin position="648"/>
        <end position="692"/>
    </location>
</feature>
<feature type="compositionally biased region" description="Low complexity" evidence="1">
    <location>
        <begin position="651"/>
        <end position="674"/>
    </location>
</feature>
<evidence type="ECO:0008006" key="4">
    <source>
        <dbReference type="Google" id="ProtNLM"/>
    </source>
</evidence>
<feature type="region of interest" description="Disordered" evidence="1">
    <location>
        <begin position="1276"/>
        <end position="1331"/>
    </location>
</feature>
<feature type="compositionally biased region" description="Basic residues" evidence="1">
    <location>
        <begin position="1084"/>
        <end position="1101"/>
    </location>
</feature>
<gene>
    <name evidence="2" type="ORF">EW146_g6037</name>
</gene>
<feature type="compositionally biased region" description="Polar residues" evidence="1">
    <location>
        <begin position="1031"/>
        <end position="1046"/>
    </location>
</feature>
<feature type="region of interest" description="Disordered" evidence="1">
    <location>
        <begin position="1225"/>
        <end position="1258"/>
    </location>
</feature>
<reference evidence="2 3" key="1">
    <citation type="submission" date="2019-02" db="EMBL/GenBank/DDBJ databases">
        <title>Genome sequencing of the rare red list fungi Bondarzewia mesenterica.</title>
        <authorList>
            <person name="Buettner E."/>
            <person name="Kellner H."/>
        </authorList>
    </citation>
    <scope>NUCLEOTIDE SEQUENCE [LARGE SCALE GENOMIC DNA]</scope>
    <source>
        <strain evidence="2 3">DSM 108281</strain>
    </source>
</reference>
<evidence type="ECO:0000313" key="2">
    <source>
        <dbReference type="EMBL" id="THH14278.1"/>
    </source>
</evidence>
<comment type="caution">
    <text evidence="2">The sequence shown here is derived from an EMBL/GenBank/DDBJ whole genome shotgun (WGS) entry which is preliminary data.</text>
</comment>
<feature type="compositionally biased region" description="Low complexity" evidence="1">
    <location>
        <begin position="482"/>
        <end position="491"/>
    </location>
</feature>
<feature type="compositionally biased region" description="Low complexity" evidence="1">
    <location>
        <begin position="1225"/>
        <end position="1247"/>
    </location>
</feature>
<feature type="compositionally biased region" description="Basic and acidic residues" evidence="1">
    <location>
        <begin position="1167"/>
        <end position="1178"/>
    </location>
</feature>
<accession>A0A4S4LRL1</accession>
<feature type="region of interest" description="Disordered" evidence="1">
    <location>
        <begin position="988"/>
        <end position="1178"/>
    </location>
</feature>
<protein>
    <recommendedName>
        <fullName evidence="4">ARID domain-containing protein</fullName>
    </recommendedName>
</protein>